<evidence type="ECO:0000313" key="8">
    <source>
        <dbReference type="Proteomes" id="UP000694410"/>
    </source>
</evidence>
<dbReference type="Pfam" id="PF00084">
    <property type="entry name" value="Sushi"/>
    <property type="match status" value="2"/>
</dbReference>
<dbReference type="Proteomes" id="UP000694410">
    <property type="component" value="Unplaced"/>
</dbReference>
<feature type="disulfide bond" evidence="5">
    <location>
        <begin position="140"/>
        <end position="167"/>
    </location>
</feature>
<keyword evidence="2" id="KW-0732">Signal</keyword>
<comment type="caution">
    <text evidence="5">Lacks conserved residue(s) required for the propagation of feature annotation.</text>
</comment>
<keyword evidence="1 5" id="KW-0768">Sushi</keyword>
<dbReference type="PANTHER" id="PTHR45656:SF4">
    <property type="entry name" value="PROTEIN CBR-CLEC-78"/>
    <property type="match status" value="1"/>
</dbReference>
<dbReference type="InterPro" id="IPR000436">
    <property type="entry name" value="Sushi_SCR_CCP_dom"/>
</dbReference>
<dbReference type="AlphaFoldDB" id="A0A8C0TZ14"/>
<feature type="disulfide bond" evidence="5">
    <location>
        <begin position="46"/>
        <end position="89"/>
    </location>
</feature>
<proteinExistence type="predicted"/>
<keyword evidence="3" id="KW-0677">Repeat</keyword>
<protein>
    <recommendedName>
        <fullName evidence="6">Sushi domain-containing protein</fullName>
    </recommendedName>
</protein>
<dbReference type="Ensembl" id="ENSCCET00000000169.1">
    <property type="protein sequence ID" value="ENSCCEP00000000088.1"/>
    <property type="gene ID" value="ENSCCEG00000000100.1"/>
</dbReference>
<keyword evidence="8" id="KW-1185">Reference proteome</keyword>
<dbReference type="FunFam" id="2.10.70.10:FF:000014">
    <property type="entry name" value="Membrane cofactor protein"/>
    <property type="match status" value="1"/>
</dbReference>
<dbReference type="PROSITE" id="PS50923">
    <property type="entry name" value="SUSHI"/>
    <property type="match status" value="2"/>
</dbReference>
<evidence type="ECO:0000259" key="6">
    <source>
        <dbReference type="PROSITE" id="PS50923"/>
    </source>
</evidence>
<sequence length="235" mass="25163">IAPPAEPSFPALSLGGFLSISALPGQRVCPHSPCDRALVLPTGITCAPPPAIPHGTHSGGSRDSFSFGDVVTYTCSSGLAPAGDASLSCSSADGQRGSWSGAVPRCQGVFVGFLCPEIENGKATGLETTYKLKDIIFFECNFGYALKGSQESQCQFGGKWHPPVPTCEKRNPESCEGTTLSKLFFGHCFIPFFLRPHKLGAMLSVISFRQMSDYTEDALITWCLTVLIMHLFLFS</sequence>
<evidence type="ECO:0000256" key="4">
    <source>
        <dbReference type="ARBA" id="ARBA00023157"/>
    </source>
</evidence>
<feature type="domain" description="Sushi" evidence="6">
    <location>
        <begin position="113"/>
        <end position="169"/>
    </location>
</feature>
<evidence type="ECO:0000256" key="2">
    <source>
        <dbReference type="ARBA" id="ARBA00022729"/>
    </source>
</evidence>
<evidence type="ECO:0000256" key="3">
    <source>
        <dbReference type="ARBA" id="ARBA00022737"/>
    </source>
</evidence>
<evidence type="ECO:0000256" key="5">
    <source>
        <dbReference type="PROSITE-ProRule" id="PRU00302"/>
    </source>
</evidence>
<dbReference type="CDD" id="cd00033">
    <property type="entry name" value="CCP"/>
    <property type="match status" value="2"/>
</dbReference>
<evidence type="ECO:0000256" key="1">
    <source>
        <dbReference type="ARBA" id="ARBA00022659"/>
    </source>
</evidence>
<dbReference type="Gene3D" id="2.10.70.10">
    <property type="entry name" value="Complement Module, domain 1"/>
    <property type="match status" value="2"/>
</dbReference>
<feature type="domain" description="Sushi" evidence="6">
    <location>
        <begin position="44"/>
        <end position="108"/>
    </location>
</feature>
<evidence type="ECO:0000313" key="7">
    <source>
        <dbReference type="Ensembl" id="ENSCCEP00000000088.1"/>
    </source>
</evidence>
<keyword evidence="4 5" id="KW-1015">Disulfide bond</keyword>
<name>A0A8C0TZ14_CYACU</name>
<dbReference type="InterPro" id="IPR051277">
    <property type="entry name" value="SEZ6_CSMD_C4BPB_Regulators"/>
</dbReference>
<accession>A0A8C0TZ14</accession>
<dbReference type="SUPFAM" id="SSF57535">
    <property type="entry name" value="Complement control module/SCR domain"/>
    <property type="match status" value="2"/>
</dbReference>
<organism evidence="7 8">
    <name type="scientific">Cyanistes caeruleus</name>
    <name type="common">Eurasian blue tit</name>
    <name type="synonym">Parus caeruleus</name>
    <dbReference type="NCBI Taxonomy" id="156563"/>
    <lineage>
        <taxon>Eukaryota</taxon>
        <taxon>Metazoa</taxon>
        <taxon>Chordata</taxon>
        <taxon>Craniata</taxon>
        <taxon>Vertebrata</taxon>
        <taxon>Euteleostomi</taxon>
        <taxon>Archelosauria</taxon>
        <taxon>Archosauria</taxon>
        <taxon>Dinosauria</taxon>
        <taxon>Saurischia</taxon>
        <taxon>Theropoda</taxon>
        <taxon>Coelurosauria</taxon>
        <taxon>Aves</taxon>
        <taxon>Neognathae</taxon>
        <taxon>Neoaves</taxon>
        <taxon>Telluraves</taxon>
        <taxon>Australaves</taxon>
        <taxon>Passeriformes</taxon>
        <taxon>Paridae</taxon>
        <taxon>Cyanistes</taxon>
    </lineage>
</organism>
<dbReference type="InterPro" id="IPR035976">
    <property type="entry name" value="Sushi/SCR/CCP_sf"/>
</dbReference>
<reference evidence="7" key="2">
    <citation type="submission" date="2025-09" db="UniProtKB">
        <authorList>
            <consortium name="Ensembl"/>
        </authorList>
    </citation>
    <scope>IDENTIFICATION</scope>
</reference>
<dbReference type="PANTHER" id="PTHR45656">
    <property type="entry name" value="PROTEIN CBR-CLEC-78"/>
    <property type="match status" value="1"/>
</dbReference>
<dbReference type="SMART" id="SM00032">
    <property type="entry name" value="CCP"/>
    <property type="match status" value="2"/>
</dbReference>
<reference evidence="7" key="1">
    <citation type="submission" date="2025-08" db="UniProtKB">
        <authorList>
            <consortium name="Ensembl"/>
        </authorList>
    </citation>
    <scope>IDENTIFICATION</scope>
</reference>